<evidence type="ECO:0000259" key="6">
    <source>
        <dbReference type="Pfam" id="PF01765"/>
    </source>
</evidence>
<dbReference type="Pfam" id="PF01765">
    <property type="entry name" value="RRF"/>
    <property type="match status" value="1"/>
</dbReference>
<reference evidence="7 8" key="1">
    <citation type="submission" date="2020-03" db="EMBL/GenBank/DDBJ databases">
        <title>Metabolic flexibility allows generalist bacteria to become dominant in a frequently disturbed ecosystem.</title>
        <authorList>
            <person name="Chen Y.-J."/>
            <person name="Leung P.M."/>
            <person name="Bay S.K."/>
            <person name="Hugenholtz P."/>
            <person name="Kessler A.J."/>
            <person name="Shelley G."/>
            <person name="Waite D.W."/>
            <person name="Cook P.L."/>
            <person name="Greening C."/>
        </authorList>
    </citation>
    <scope>NUCLEOTIDE SEQUENCE [LARGE SCALE GENOMIC DNA]</scope>
    <source>
        <strain evidence="7">SS_bin_28</strain>
    </source>
</reference>
<dbReference type="FunFam" id="3.30.1360.40:FF:000001">
    <property type="entry name" value="Ribosome-recycling factor"/>
    <property type="match status" value="1"/>
</dbReference>
<organism evidence="7 8">
    <name type="scientific">Eiseniibacteriota bacterium</name>
    <dbReference type="NCBI Taxonomy" id="2212470"/>
    <lineage>
        <taxon>Bacteria</taxon>
        <taxon>Candidatus Eiseniibacteriota</taxon>
    </lineage>
</organism>
<evidence type="ECO:0000256" key="1">
    <source>
        <dbReference type="ARBA" id="ARBA00004496"/>
    </source>
</evidence>
<dbReference type="NCBIfam" id="TIGR00496">
    <property type="entry name" value="frr"/>
    <property type="match status" value="1"/>
</dbReference>
<dbReference type="CDD" id="cd00520">
    <property type="entry name" value="RRF"/>
    <property type="match status" value="1"/>
</dbReference>
<dbReference type="PANTHER" id="PTHR20982:SF3">
    <property type="entry name" value="MITOCHONDRIAL RIBOSOME RECYCLING FACTOR PSEUDO 1"/>
    <property type="match status" value="1"/>
</dbReference>
<evidence type="ECO:0000313" key="7">
    <source>
        <dbReference type="EMBL" id="NNF07519.1"/>
    </source>
</evidence>
<dbReference type="SUPFAM" id="SSF55194">
    <property type="entry name" value="Ribosome recycling factor, RRF"/>
    <property type="match status" value="1"/>
</dbReference>
<protein>
    <recommendedName>
        <fullName evidence="5">Ribosome-recycling factor</fullName>
        <shortName evidence="5">RRF</shortName>
    </recommendedName>
    <alternativeName>
        <fullName evidence="5">Ribosome-releasing factor</fullName>
    </alternativeName>
</protein>
<dbReference type="GO" id="GO:0043023">
    <property type="term" value="F:ribosomal large subunit binding"/>
    <property type="evidence" value="ECO:0007669"/>
    <property type="project" value="TreeGrafter"/>
</dbReference>
<dbReference type="GO" id="GO:0006415">
    <property type="term" value="P:translational termination"/>
    <property type="evidence" value="ECO:0007669"/>
    <property type="project" value="UniProtKB-UniRule"/>
</dbReference>
<gene>
    <name evidence="5 7" type="primary">frr</name>
    <name evidence="7" type="ORF">HKN21_12225</name>
</gene>
<evidence type="ECO:0000256" key="5">
    <source>
        <dbReference type="HAMAP-Rule" id="MF_00040"/>
    </source>
</evidence>
<dbReference type="PANTHER" id="PTHR20982">
    <property type="entry name" value="RIBOSOME RECYCLING FACTOR"/>
    <property type="match status" value="1"/>
</dbReference>
<dbReference type="InterPro" id="IPR002661">
    <property type="entry name" value="Ribosome_recyc_fac"/>
</dbReference>
<feature type="domain" description="Ribosome recycling factor" evidence="6">
    <location>
        <begin position="20"/>
        <end position="182"/>
    </location>
</feature>
<dbReference type="AlphaFoldDB" id="A0A7Y2H2W2"/>
<dbReference type="InterPro" id="IPR036191">
    <property type="entry name" value="RRF_sf"/>
</dbReference>
<dbReference type="Gene3D" id="1.10.132.20">
    <property type="entry name" value="Ribosome-recycling factor"/>
    <property type="match status" value="1"/>
</dbReference>
<comment type="subcellular location">
    <subcellularLocation>
        <location evidence="1 5">Cytoplasm</location>
    </subcellularLocation>
</comment>
<name>A0A7Y2H2W2_UNCEI</name>
<evidence type="ECO:0000256" key="2">
    <source>
        <dbReference type="ARBA" id="ARBA00005912"/>
    </source>
</evidence>
<comment type="function">
    <text evidence="5">Responsible for the release of ribosomes from messenger RNA at the termination of protein biosynthesis. May increase the efficiency of translation by recycling ribosomes from one round of translation to another.</text>
</comment>
<comment type="similarity">
    <text evidence="2 5">Belongs to the RRF family.</text>
</comment>
<evidence type="ECO:0000313" key="8">
    <source>
        <dbReference type="Proteomes" id="UP000547674"/>
    </source>
</evidence>
<dbReference type="EMBL" id="JABDJR010000491">
    <property type="protein sequence ID" value="NNF07519.1"/>
    <property type="molecule type" value="Genomic_DNA"/>
</dbReference>
<keyword evidence="3 5" id="KW-0963">Cytoplasm</keyword>
<dbReference type="Gene3D" id="3.30.1360.40">
    <property type="match status" value="1"/>
</dbReference>
<dbReference type="GO" id="GO:0005737">
    <property type="term" value="C:cytoplasm"/>
    <property type="evidence" value="ECO:0007669"/>
    <property type="project" value="UniProtKB-SubCell"/>
</dbReference>
<dbReference type="HAMAP" id="MF_00040">
    <property type="entry name" value="RRF"/>
    <property type="match status" value="1"/>
</dbReference>
<comment type="caution">
    <text evidence="7">The sequence shown here is derived from an EMBL/GenBank/DDBJ whole genome shotgun (WGS) entry which is preliminary data.</text>
</comment>
<proteinExistence type="inferred from homology"/>
<evidence type="ECO:0000256" key="4">
    <source>
        <dbReference type="ARBA" id="ARBA00022917"/>
    </source>
</evidence>
<dbReference type="FunFam" id="1.10.132.20:FF:000001">
    <property type="entry name" value="Ribosome-recycling factor"/>
    <property type="match status" value="1"/>
</dbReference>
<accession>A0A7Y2H2W2</accession>
<dbReference type="InterPro" id="IPR023584">
    <property type="entry name" value="Ribosome_recyc_fac_dom"/>
</dbReference>
<dbReference type="Proteomes" id="UP000547674">
    <property type="component" value="Unassembled WGS sequence"/>
</dbReference>
<keyword evidence="4 5" id="KW-0648">Protein biosynthesis</keyword>
<sequence>MSSDLTQYEERMRKGVESYKRDLSNIRAGKANASLLDGITVDYYGTPTPINQVATISVPEARLLVVAPWEKNLLKEIAKSILGSDLDLNPQDDGSVLKIPIPQLNEDRRRDMVKQANKMTEDARIAVRNVRRDANEGLKKAQKAGEISEDDSHRLMDQVQKLHDKFIAEIEDVFKKKEAEVMEV</sequence>
<evidence type="ECO:0000256" key="3">
    <source>
        <dbReference type="ARBA" id="ARBA00022490"/>
    </source>
</evidence>